<evidence type="ECO:0000313" key="2">
    <source>
        <dbReference type="Proteomes" id="UP000593565"/>
    </source>
</evidence>
<gene>
    <name evidence="1" type="ORF">AMELA_G00129010</name>
</gene>
<organism evidence="1 2">
    <name type="scientific">Ameiurus melas</name>
    <name type="common">Black bullhead</name>
    <name type="synonym">Silurus melas</name>
    <dbReference type="NCBI Taxonomy" id="219545"/>
    <lineage>
        <taxon>Eukaryota</taxon>
        <taxon>Metazoa</taxon>
        <taxon>Chordata</taxon>
        <taxon>Craniata</taxon>
        <taxon>Vertebrata</taxon>
        <taxon>Euteleostomi</taxon>
        <taxon>Actinopterygii</taxon>
        <taxon>Neopterygii</taxon>
        <taxon>Teleostei</taxon>
        <taxon>Ostariophysi</taxon>
        <taxon>Siluriformes</taxon>
        <taxon>Ictaluridae</taxon>
        <taxon>Ameiurus</taxon>
    </lineage>
</organism>
<dbReference type="EMBL" id="JAAGNN010000010">
    <property type="protein sequence ID" value="KAF4084460.1"/>
    <property type="molecule type" value="Genomic_DNA"/>
</dbReference>
<accession>A0A7J6ANX4</accession>
<sequence>MREVALKTTFPRIQPALCSPNDDQSHCHLSILPPNTPENPPAVILSPVRPLTHVFFLWLALTCSGEDFKIHTQV</sequence>
<protein>
    <submittedName>
        <fullName evidence="1">Uncharacterized protein</fullName>
    </submittedName>
</protein>
<keyword evidence="2" id="KW-1185">Reference proteome</keyword>
<reference evidence="1 2" key="1">
    <citation type="submission" date="2020-02" db="EMBL/GenBank/DDBJ databases">
        <title>A chromosome-scale genome assembly of the black bullhead catfish (Ameiurus melas).</title>
        <authorList>
            <person name="Wen M."/>
            <person name="Zham M."/>
            <person name="Cabau C."/>
            <person name="Klopp C."/>
            <person name="Donnadieu C."/>
            <person name="Roques C."/>
            <person name="Bouchez O."/>
            <person name="Lampietro C."/>
            <person name="Jouanno E."/>
            <person name="Herpin A."/>
            <person name="Louis A."/>
            <person name="Berthelot C."/>
            <person name="Parey E."/>
            <person name="Roest-Crollius H."/>
            <person name="Braasch I."/>
            <person name="Postlethwait J."/>
            <person name="Robinson-Rechavi M."/>
            <person name="Echchiki A."/>
            <person name="Begum T."/>
            <person name="Montfort J."/>
            <person name="Schartl M."/>
            <person name="Bobe J."/>
            <person name="Guiguen Y."/>
        </authorList>
    </citation>
    <scope>NUCLEOTIDE SEQUENCE [LARGE SCALE GENOMIC DNA]</scope>
    <source>
        <strain evidence="1">M_S1</strain>
        <tissue evidence="1">Blood</tissue>
    </source>
</reference>
<dbReference type="Proteomes" id="UP000593565">
    <property type="component" value="Unassembled WGS sequence"/>
</dbReference>
<evidence type="ECO:0000313" key="1">
    <source>
        <dbReference type="EMBL" id="KAF4084460.1"/>
    </source>
</evidence>
<comment type="caution">
    <text evidence="1">The sequence shown here is derived from an EMBL/GenBank/DDBJ whole genome shotgun (WGS) entry which is preliminary data.</text>
</comment>
<name>A0A7J6ANX4_AMEME</name>
<proteinExistence type="predicted"/>
<dbReference type="AlphaFoldDB" id="A0A7J6ANX4"/>